<dbReference type="KEGG" id="smo:SELMODRAFT_430557"/>
<reference evidence="2 3" key="1">
    <citation type="journal article" date="2011" name="Science">
        <title>The Selaginella genome identifies genetic changes associated with the evolution of vascular plants.</title>
        <authorList>
            <person name="Banks J.A."/>
            <person name="Nishiyama T."/>
            <person name="Hasebe M."/>
            <person name="Bowman J.L."/>
            <person name="Gribskov M."/>
            <person name="dePamphilis C."/>
            <person name="Albert V.A."/>
            <person name="Aono N."/>
            <person name="Aoyama T."/>
            <person name="Ambrose B.A."/>
            <person name="Ashton N.W."/>
            <person name="Axtell M.J."/>
            <person name="Barker E."/>
            <person name="Barker M.S."/>
            <person name="Bennetzen J.L."/>
            <person name="Bonawitz N.D."/>
            <person name="Chapple C."/>
            <person name="Cheng C."/>
            <person name="Correa L.G."/>
            <person name="Dacre M."/>
            <person name="DeBarry J."/>
            <person name="Dreyer I."/>
            <person name="Elias M."/>
            <person name="Engstrom E.M."/>
            <person name="Estelle M."/>
            <person name="Feng L."/>
            <person name="Finet C."/>
            <person name="Floyd S.K."/>
            <person name="Frommer W.B."/>
            <person name="Fujita T."/>
            <person name="Gramzow L."/>
            <person name="Gutensohn M."/>
            <person name="Harholt J."/>
            <person name="Hattori M."/>
            <person name="Heyl A."/>
            <person name="Hirai T."/>
            <person name="Hiwatashi Y."/>
            <person name="Ishikawa M."/>
            <person name="Iwata M."/>
            <person name="Karol K.G."/>
            <person name="Koehler B."/>
            <person name="Kolukisaoglu U."/>
            <person name="Kubo M."/>
            <person name="Kurata T."/>
            <person name="Lalonde S."/>
            <person name="Li K."/>
            <person name="Li Y."/>
            <person name="Litt A."/>
            <person name="Lyons E."/>
            <person name="Manning G."/>
            <person name="Maruyama T."/>
            <person name="Michael T.P."/>
            <person name="Mikami K."/>
            <person name="Miyazaki S."/>
            <person name="Morinaga S."/>
            <person name="Murata T."/>
            <person name="Mueller-Roeber B."/>
            <person name="Nelson D.R."/>
            <person name="Obara M."/>
            <person name="Oguri Y."/>
            <person name="Olmstead R.G."/>
            <person name="Onodera N."/>
            <person name="Petersen B.L."/>
            <person name="Pils B."/>
            <person name="Prigge M."/>
            <person name="Rensing S.A."/>
            <person name="Riano-Pachon D.M."/>
            <person name="Roberts A.W."/>
            <person name="Sato Y."/>
            <person name="Scheller H.V."/>
            <person name="Schulz B."/>
            <person name="Schulz C."/>
            <person name="Shakirov E.V."/>
            <person name="Shibagaki N."/>
            <person name="Shinohara N."/>
            <person name="Shippen D.E."/>
            <person name="Soerensen I."/>
            <person name="Sotooka R."/>
            <person name="Sugimoto N."/>
            <person name="Sugita M."/>
            <person name="Sumikawa N."/>
            <person name="Tanurdzic M."/>
            <person name="Theissen G."/>
            <person name="Ulvskov P."/>
            <person name="Wakazuki S."/>
            <person name="Weng J.K."/>
            <person name="Willats W.W."/>
            <person name="Wipf D."/>
            <person name="Wolf P.G."/>
            <person name="Yang L."/>
            <person name="Zimmer A.D."/>
            <person name="Zhu Q."/>
            <person name="Mitros T."/>
            <person name="Hellsten U."/>
            <person name="Loque D."/>
            <person name="Otillar R."/>
            <person name="Salamov A."/>
            <person name="Schmutz J."/>
            <person name="Shapiro H."/>
            <person name="Lindquist E."/>
            <person name="Lucas S."/>
            <person name="Rokhsar D."/>
            <person name="Grigoriev I.V."/>
        </authorList>
    </citation>
    <scope>NUCLEOTIDE SEQUENCE [LARGE SCALE GENOMIC DNA]</scope>
</reference>
<accession>D8T9S4</accession>
<dbReference type="HOGENOM" id="CLU_480950_0_0_1"/>
<organism evidence="3">
    <name type="scientific">Selaginella moellendorffii</name>
    <name type="common">Spikemoss</name>
    <dbReference type="NCBI Taxonomy" id="88036"/>
    <lineage>
        <taxon>Eukaryota</taxon>
        <taxon>Viridiplantae</taxon>
        <taxon>Streptophyta</taxon>
        <taxon>Embryophyta</taxon>
        <taxon>Tracheophyta</taxon>
        <taxon>Lycopodiopsida</taxon>
        <taxon>Selaginellales</taxon>
        <taxon>Selaginellaceae</taxon>
        <taxon>Selaginella</taxon>
    </lineage>
</organism>
<sequence length="567" mass="63427">MWSISNKIQAVILLNNNKSDIRSSLYSFYRMRTHYGNLIASLRTNLLDCKHTSIQPHQVELFPPASNVDTLAARAIQTEILVRDLVGLHIKLNKLAMAGIYTSQFVLYENLMRSIQHGHRDTIPFRLAASESVDVAIQEPHHNLELLGSSGQEEHTRNRKPQVGDLLPPGCEGTPNVEFFKLSGSSEQEAIVLGDGTQTVGSIVTARLPAHHLATAVQDIVFPGVELSAIRIGAPEAGLVHRCFPRPAHASGDENGSLHRISPTSSGVNPNIPVAGLFFVHAIPLPKNPKLESNTARAGKYMYDHNLIDWFSDGLDLQQYELILQKIESINCRALSLRIKERDLAIAYAHIGHLLQQSFSSQAAVVECLSSTVKWMLSQGSQVNPSCYSVDEKFIPIHEAILLRDATYEYHMNLRTNIPINHASTNWGISTLALLAEQLATVLVGAKFATLQSHRGCKVGICHKFITPTKHLMHYAIWICIEHLLCKLYEWVVWFYKHFFETMDIGILDLWRLSQAVLYTCEHISTIGARPHECKLCQGRISRICLELAIVKDVAFLMHKNNLNLDS</sequence>
<dbReference type="Gramene" id="EFJ06605">
    <property type="protein sequence ID" value="EFJ06605"/>
    <property type="gene ID" value="SELMODRAFT_430557"/>
</dbReference>
<name>D8T9S4_SELML</name>
<proteinExistence type="predicted"/>
<dbReference type="AlphaFoldDB" id="D8T9S4"/>
<dbReference type="Proteomes" id="UP000001514">
    <property type="component" value="Unassembled WGS sequence"/>
</dbReference>
<evidence type="ECO:0000256" key="1">
    <source>
        <dbReference type="SAM" id="MobiDB-lite"/>
    </source>
</evidence>
<evidence type="ECO:0000313" key="3">
    <source>
        <dbReference type="Proteomes" id="UP000001514"/>
    </source>
</evidence>
<feature type="region of interest" description="Disordered" evidence="1">
    <location>
        <begin position="148"/>
        <end position="167"/>
    </location>
</feature>
<keyword evidence="3" id="KW-1185">Reference proteome</keyword>
<evidence type="ECO:0000313" key="2">
    <source>
        <dbReference type="EMBL" id="EFJ06605.1"/>
    </source>
</evidence>
<gene>
    <name evidence="2" type="ORF">SELMODRAFT_430557</name>
</gene>
<dbReference type="EMBL" id="GL377698">
    <property type="protein sequence ID" value="EFJ06605.1"/>
    <property type="molecule type" value="Genomic_DNA"/>
</dbReference>
<dbReference type="InParanoid" id="D8T9S4"/>
<protein>
    <submittedName>
        <fullName evidence="2">Uncharacterized protein</fullName>
    </submittedName>
</protein>